<name>A0A2T4UFF3_9ACTN</name>
<keyword evidence="2" id="KW-1003">Cell membrane</keyword>
<dbReference type="PANTHER" id="PTHR36115:SF6">
    <property type="entry name" value="PROLINE-RICH ANTIGEN HOMOLOG"/>
    <property type="match status" value="1"/>
</dbReference>
<dbReference type="AlphaFoldDB" id="A0A2T4UFF3"/>
<keyword evidence="4 6" id="KW-1133">Transmembrane helix</keyword>
<proteinExistence type="predicted"/>
<evidence type="ECO:0000256" key="6">
    <source>
        <dbReference type="SAM" id="Phobius"/>
    </source>
</evidence>
<protein>
    <recommendedName>
        <fullName evidence="7">RDD domain-containing protein</fullName>
    </recommendedName>
</protein>
<dbReference type="GO" id="GO:0005886">
    <property type="term" value="C:plasma membrane"/>
    <property type="evidence" value="ECO:0007669"/>
    <property type="project" value="UniProtKB-SubCell"/>
</dbReference>
<keyword evidence="3 6" id="KW-0812">Transmembrane</keyword>
<dbReference type="EMBL" id="PYYB01000002">
    <property type="protein sequence ID" value="PTL56507.1"/>
    <property type="molecule type" value="Genomic_DNA"/>
</dbReference>
<feature type="domain" description="RDD" evidence="7">
    <location>
        <begin position="7"/>
        <end position="162"/>
    </location>
</feature>
<dbReference type="PANTHER" id="PTHR36115">
    <property type="entry name" value="PROLINE-RICH ANTIGEN HOMOLOG-RELATED"/>
    <property type="match status" value="1"/>
</dbReference>
<dbReference type="Proteomes" id="UP000240739">
    <property type="component" value="Unassembled WGS sequence"/>
</dbReference>
<dbReference type="OrthoDB" id="9787732at2"/>
<dbReference type="InterPro" id="IPR051791">
    <property type="entry name" value="Pra-immunoreactive"/>
</dbReference>
<keyword evidence="5 6" id="KW-0472">Membrane</keyword>
<evidence type="ECO:0000313" key="8">
    <source>
        <dbReference type="EMBL" id="PTL56507.1"/>
    </source>
</evidence>
<gene>
    <name evidence="8" type="ORF">C7Y72_16255</name>
</gene>
<evidence type="ECO:0000256" key="2">
    <source>
        <dbReference type="ARBA" id="ARBA00022475"/>
    </source>
</evidence>
<evidence type="ECO:0000256" key="1">
    <source>
        <dbReference type="ARBA" id="ARBA00004651"/>
    </source>
</evidence>
<comment type="caution">
    <text evidence="8">The sequence shown here is derived from an EMBL/GenBank/DDBJ whole genome shotgun (WGS) entry which is preliminary data.</text>
</comment>
<evidence type="ECO:0000256" key="3">
    <source>
        <dbReference type="ARBA" id="ARBA00022692"/>
    </source>
</evidence>
<accession>A0A2T4UFF3</accession>
<feature type="transmembrane region" description="Helical" evidence="6">
    <location>
        <begin position="13"/>
        <end position="34"/>
    </location>
</feature>
<evidence type="ECO:0000313" key="9">
    <source>
        <dbReference type="Proteomes" id="UP000240739"/>
    </source>
</evidence>
<evidence type="ECO:0000256" key="5">
    <source>
        <dbReference type="ARBA" id="ARBA00023136"/>
    </source>
</evidence>
<sequence length="169" mass="17961">MPPSEPARVGRRALAHLLDVLLLSAVQLAVFFAIADRGPADGGSATGGTGGVEASATAEITLGDDRWFLEGGAAALYLLGVLALWSLVYVLLQGRTGQTPGKRLLGLRVVDEAGTPPGPGRSAIRSLLWVVDAFPFFVPWLTGFLVARGDRERRQRIGDRVARTFVVRA</sequence>
<organism evidence="8 9">
    <name type="scientific">Paraconexibacter algicola</name>
    <dbReference type="NCBI Taxonomy" id="2133960"/>
    <lineage>
        <taxon>Bacteria</taxon>
        <taxon>Bacillati</taxon>
        <taxon>Actinomycetota</taxon>
        <taxon>Thermoleophilia</taxon>
        <taxon>Solirubrobacterales</taxon>
        <taxon>Paraconexibacteraceae</taxon>
        <taxon>Paraconexibacter</taxon>
    </lineage>
</organism>
<reference evidence="8 9" key="1">
    <citation type="submission" date="2018-03" db="EMBL/GenBank/DDBJ databases">
        <title>Aquarubrobacter algicola gen. nov., sp. nov., a novel actinobacterium isolated from shallow eutrophic lake during the end of cyanobacterial harmful algal blooms.</title>
        <authorList>
            <person name="Chun S.J."/>
        </authorList>
    </citation>
    <scope>NUCLEOTIDE SEQUENCE [LARGE SCALE GENOMIC DNA]</scope>
    <source>
        <strain evidence="8 9">Seoho-28</strain>
    </source>
</reference>
<evidence type="ECO:0000256" key="4">
    <source>
        <dbReference type="ARBA" id="ARBA00022989"/>
    </source>
</evidence>
<keyword evidence="9" id="KW-1185">Reference proteome</keyword>
<evidence type="ECO:0000259" key="7">
    <source>
        <dbReference type="Pfam" id="PF06271"/>
    </source>
</evidence>
<comment type="subcellular location">
    <subcellularLocation>
        <location evidence="1">Cell membrane</location>
        <topology evidence="1">Multi-pass membrane protein</topology>
    </subcellularLocation>
</comment>
<dbReference type="RefSeq" id="WP_107570226.1">
    <property type="nucleotide sequence ID" value="NZ_PYYB01000002.1"/>
</dbReference>
<dbReference type="Pfam" id="PF06271">
    <property type="entry name" value="RDD"/>
    <property type="match status" value="1"/>
</dbReference>
<dbReference type="InterPro" id="IPR010432">
    <property type="entry name" value="RDD"/>
</dbReference>
<feature type="transmembrane region" description="Helical" evidence="6">
    <location>
        <begin position="74"/>
        <end position="92"/>
    </location>
</feature>